<dbReference type="EMBL" id="LTAI01000415">
    <property type="protein sequence ID" value="ORD98849.1"/>
    <property type="molecule type" value="Genomic_DNA"/>
</dbReference>
<dbReference type="OrthoDB" id="9616667at2759"/>
<evidence type="ECO:0000313" key="5">
    <source>
        <dbReference type="EMBL" id="ORD98849.1"/>
    </source>
</evidence>
<dbReference type="GO" id="GO:1990904">
    <property type="term" value="C:ribonucleoprotein complex"/>
    <property type="evidence" value="ECO:0007669"/>
    <property type="project" value="UniProtKB-KW"/>
</dbReference>
<evidence type="ECO:0000313" key="7">
    <source>
        <dbReference type="Proteomes" id="UP000192501"/>
    </source>
</evidence>
<organism evidence="4 6">
    <name type="scientific">Hepatospora eriocheir</name>
    <dbReference type="NCBI Taxonomy" id="1081669"/>
    <lineage>
        <taxon>Eukaryota</taxon>
        <taxon>Fungi</taxon>
        <taxon>Fungi incertae sedis</taxon>
        <taxon>Microsporidia</taxon>
        <taxon>Hepatosporidae</taxon>
        <taxon>Hepatospora</taxon>
    </lineage>
</organism>
<evidence type="ECO:0000256" key="1">
    <source>
        <dbReference type="ARBA" id="ARBA00006509"/>
    </source>
</evidence>
<dbReference type="Proteomes" id="UP000192501">
    <property type="component" value="Unassembled WGS sequence"/>
</dbReference>
<dbReference type="Gene3D" id="1.10.10.1760">
    <property type="entry name" value="60S ribosomal protein L36"/>
    <property type="match status" value="1"/>
</dbReference>
<dbReference type="GO" id="GO:0006412">
    <property type="term" value="P:translation"/>
    <property type="evidence" value="ECO:0007669"/>
    <property type="project" value="InterPro"/>
</dbReference>
<dbReference type="VEuPathDB" id="MicrosporidiaDB:HERIO_944"/>
<evidence type="ECO:0000313" key="6">
    <source>
        <dbReference type="Proteomes" id="UP000192356"/>
    </source>
</evidence>
<dbReference type="Pfam" id="PF01158">
    <property type="entry name" value="Ribosomal_L36e"/>
    <property type="match status" value="1"/>
</dbReference>
<evidence type="ECO:0000256" key="2">
    <source>
        <dbReference type="ARBA" id="ARBA00022980"/>
    </source>
</evidence>
<dbReference type="InterPro" id="IPR038097">
    <property type="entry name" value="Ribosomal_eL36_sf"/>
</dbReference>
<sequence>MRKFFRDRHVKHPVTKINLEAVVNKKHKSSATKKLCKDIAFEVCGFNPLERKVMEYIKSDNSKKGLNLLKKRYGSLKAANKKFELLNKKMR</sequence>
<keyword evidence="6" id="KW-1185">Reference proteome</keyword>
<comment type="caution">
    <text evidence="4">The sequence shown here is derived from an EMBL/GenBank/DDBJ whole genome shotgun (WGS) entry which is preliminary data.</text>
</comment>
<proteinExistence type="inferred from homology"/>
<dbReference type="GO" id="GO:0005840">
    <property type="term" value="C:ribosome"/>
    <property type="evidence" value="ECO:0007669"/>
    <property type="project" value="UniProtKB-KW"/>
</dbReference>
<dbReference type="VEuPathDB" id="MicrosporidiaDB:A0H76_1841"/>
<accession>A0A1X0QBN0</accession>
<dbReference type="InterPro" id="IPR000509">
    <property type="entry name" value="Ribosomal_eL36"/>
</dbReference>
<gene>
    <name evidence="4" type="primary">RL36</name>
    <name evidence="5" type="ORF">A0H76_1841</name>
    <name evidence="4" type="ORF">HERIO_944</name>
</gene>
<name>A0A1X0QBN0_9MICR</name>
<dbReference type="AlphaFoldDB" id="A0A1X0QBN0"/>
<protein>
    <submittedName>
        <fullName evidence="4">RL36</fullName>
    </submittedName>
</protein>
<evidence type="ECO:0000313" key="4">
    <source>
        <dbReference type="EMBL" id="ORD97168.1"/>
    </source>
</evidence>
<dbReference type="EMBL" id="LVKB01000037">
    <property type="protein sequence ID" value="ORD97168.1"/>
    <property type="molecule type" value="Genomic_DNA"/>
</dbReference>
<dbReference type="Proteomes" id="UP000192356">
    <property type="component" value="Unassembled WGS sequence"/>
</dbReference>
<dbReference type="GO" id="GO:0003735">
    <property type="term" value="F:structural constituent of ribosome"/>
    <property type="evidence" value="ECO:0007669"/>
    <property type="project" value="InterPro"/>
</dbReference>
<evidence type="ECO:0000256" key="3">
    <source>
        <dbReference type="ARBA" id="ARBA00023274"/>
    </source>
</evidence>
<reference evidence="6 7" key="1">
    <citation type="journal article" date="2017" name="Environ. Microbiol.">
        <title>Decay of the glycolytic pathway and adaptation to intranuclear parasitism within Enterocytozoonidae microsporidia.</title>
        <authorList>
            <person name="Wiredu Boakye D."/>
            <person name="Jaroenlak P."/>
            <person name="Prachumwat A."/>
            <person name="Williams T.A."/>
            <person name="Bateman K.S."/>
            <person name="Itsathitphaisarn O."/>
            <person name="Sritunyalucksana K."/>
            <person name="Paszkiewicz K.H."/>
            <person name="Moore K.A."/>
            <person name="Stentiford G.D."/>
            <person name="Williams B.A."/>
        </authorList>
    </citation>
    <scope>NUCLEOTIDE SEQUENCE [LARGE SCALE GENOMIC DNA]</scope>
    <source>
        <strain evidence="7">canceri</strain>
        <strain evidence="5">Canceri</strain>
        <strain evidence="4 6">GB1</strain>
    </source>
</reference>
<keyword evidence="2" id="KW-0689">Ribosomal protein</keyword>
<comment type="similarity">
    <text evidence="1">Belongs to the eukaryotic ribosomal protein eL36 family.</text>
</comment>
<keyword evidence="3" id="KW-0687">Ribonucleoprotein</keyword>